<accession>A0A2T8HND9</accession>
<evidence type="ECO:0000313" key="3">
    <source>
        <dbReference type="EMBL" id="PVH26964.1"/>
    </source>
</evidence>
<gene>
    <name evidence="3" type="ORF">DC487_05055</name>
</gene>
<dbReference type="EMBL" id="QDKG01000001">
    <property type="protein sequence ID" value="PVH26964.1"/>
    <property type="molecule type" value="Genomic_DNA"/>
</dbReference>
<keyword evidence="2" id="KW-0732">Signal</keyword>
<dbReference type="RefSeq" id="WP_116774819.1">
    <property type="nucleotide sequence ID" value="NZ_QDKG01000001.1"/>
</dbReference>
<evidence type="ECO:0000313" key="4">
    <source>
        <dbReference type="Proteomes" id="UP000245627"/>
    </source>
</evidence>
<name>A0A2T8HND9_9SPHI</name>
<dbReference type="PROSITE" id="PS51257">
    <property type="entry name" value="PROKAR_LIPOPROTEIN"/>
    <property type="match status" value="1"/>
</dbReference>
<reference evidence="3 4" key="1">
    <citation type="submission" date="2018-04" db="EMBL/GenBank/DDBJ databases">
        <title>Sphingobacterium cortibacter sp. nov.</title>
        <authorList>
            <person name="Li Y."/>
        </authorList>
    </citation>
    <scope>NUCLEOTIDE SEQUENCE [LARGE SCALE GENOMIC DNA]</scope>
    <source>
        <strain evidence="3 4">2c-3</strain>
    </source>
</reference>
<feature type="region of interest" description="Disordered" evidence="1">
    <location>
        <begin position="403"/>
        <end position="428"/>
    </location>
</feature>
<proteinExistence type="predicted"/>
<protein>
    <submittedName>
        <fullName evidence="3">Uncharacterized protein</fullName>
    </submittedName>
</protein>
<sequence length="551" mass="59488">MKTFYTSLICALLGFFILSCQKDHVDTSPGTVTVSVSDVVFEGEETINNRAATPNPQAYDPEADIQTETIDLPNGLLLVSELKPAYLNQDNPSSLKDAIRAVSDTSNVGAGIRYRLLVYNSAGNFVTERNYIRGQENATAALQLDGGSTYSFIVYSINSTQDNLPAVTPATNRTISNSRISVTGTQDYMYFRQDLTITGNSINQLDIVLKHRFSQITTTVDASITGYNITALTSNFRPHFPNSLVTLADGSFTRSGTETSSPVNYGTLGTQVVTSQPTMINGSAAGTGIFTIPNITINGIELTNLTPFQNLNITPGVRYNLTLRITPTDENIEYLGRPAVRINGRIWAQHNVGVATTLPVNPATITQAYHGNYYQFGRNTIVAANNATAVNSSWSNATSATAVPRNSWNSSANPETSPVRTASDPCPTGWRVPTRTEVQQLLASVTATNRGDFATGNANYGSGKVLTSRRRSDVIMVWPAQGLFNVSSGTGTAPTANAMDNRGSAGHYWTSSASGENLWRFRFAVDVVDISELQNSVNYVAQSRNVRCTAS</sequence>
<dbReference type="Proteomes" id="UP000245627">
    <property type="component" value="Unassembled WGS sequence"/>
</dbReference>
<keyword evidence="4" id="KW-1185">Reference proteome</keyword>
<feature type="compositionally biased region" description="Polar residues" evidence="1">
    <location>
        <begin position="404"/>
        <end position="420"/>
    </location>
</feature>
<dbReference type="AlphaFoldDB" id="A0A2T8HND9"/>
<feature type="signal peptide" evidence="2">
    <location>
        <begin position="1"/>
        <end position="22"/>
    </location>
</feature>
<feature type="chain" id="PRO_5015700678" evidence="2">
    <location>
        <begin position="23"/>
        <end position="551"/>
    </location>
</feature>
<dbReference type="OrthoDB" id="1451431at2"/>
<organism evidence="3 4">
    <name type="scientific">Sphingobacterium corticibacter</name>
    <dbReference type="NCBI Taxonomy" id="2171749"/>
    <lineage>
        <taxon>Bacteria</taxon>
        <taxon>Pseudomonadati</taxon>
        <taxon>Bacteroidota</taxon>
        <taxon>Sphingobacteriia</taxon>
        <taxon>Sphingobacteriales</taxon>
        <taxon>Sphingobacteriaceae</taxon>
        <taxon>Sphingobacterium</taxon>
    </lineage>
</organism>
<evidence type="ECO:0000256" key="2">
    <source>
        <dbReference type="SAM" id="SignalP"/>
    </source>
</evidence>
<comment type="caution">
    <text evidence="3">The sequence shown here is derived from an EMBL/GenBank/DDBJ whole genome shotgun (WGS) entry which is preliminary data.</text>
</comment>
<evidence type="ECO:0000256" key="1">
    <source>
        <dbReference type="SAM" id="MobiDB-lite"/>
    </source>
</evidence>